<reference evidence="2" key="2">
    <citation type="submission" date="2023-05" db="EMBL/GenBank/DDBJ databases">
        <authorList>
            <consortium name="Lawrence Berkeley National Laboratory"/>
            <person name="Steindorff A."/>
            <person name="Hensen N."/>
            <person name="Bonometti L."/>
            <person name="Westerberg I."/>
            <person name="Brannstrom I.O."/>
            <person name="Guillou S."/>
            <person name="Cros-Aarteil S."/>
            <person name="Calhoun S."/>
            <person name="Haridas S."/>
            <person name="Kuo A."/>
            <person name="Mondo S."/>
            <person name="Pangilinan J."/>
            <person name="Riley R."/>
            <person name="Labutti K."/>
            <person name="Andreopoulos B."/>
            <person name="Lipzen A."/>
            <person name="Chen C."/>
            <person name="Yanf M."/>
            <person name="Daum C."/>
            <person name="Ng V."/>
            <person name="Clum A."/>
            <person name="Ohm R."/>
            <person name="Martin F."/>
            <person name="Silar P."/>
            <person name="Natvig D."/>
            <person name="Lalanne C."/>
            <person name="Gautier V."/>
            <person name="Ament-Velasquez S.L."/>
            <person name="Kruys A."/>
            <person name="Hutchinson M.I."/>
            <person name="Powell A.J."/>
            <person name="Barry K."/>
            <person name="Miller A.N."/>
            <person name="Grigoriev I.V."/>
            <person name="Debuchy R."/>
            <person name="Gladieux P."/>
            <person name="Thoren M.H."/>
            <person name="Johannesson H."/>
        </authorList>
    </citation>
    <scope>NUCLEOTIDE SEQUENCE</scope>
    <source>
        <strain evidence="2">CBS 731.68</strain>
    </source>
</reference>
<feature type="compositionally biased region" description="Acidic residues" evidence="1">
    <location>
        <begin position="130"/>
        <end position="144"/>
    </location>
</feature>
<dbReference type="GeneID" id="87822873"/>
<reference evidence="2" key="1">
    <citation type="journal article" date="2023" name="Mol. Phylogenet. Evol.">
        <title>Genome-scale phylogeny and comparative genomics of the fungal order Sordariales.</title>
        <authorList>
            <person name="Hensen N."/>
            <person name="Bonometti L."/>
            <person name="Westerberg I."/>
            <person name="Brannstrom I.O."/>
            <person name="Guillou S."/>
            <person name="Cros-Aarteil S."/>
            <person name="Calhoun S."/>
            <person name="Haridas S."/>
            <person name="Kuo A."/>
            <person name="Mondo S."/>
            <person name="Pangilinan J."/>
            <person name="Riley R."/>
            <person name="LaButti K."/>
            <person name="Andreopoulos B."/>
            <person name="Lipzen A."/>
            <person name="Chen C."/>
            <person name="Yan M."/>
            <person name="Daum C."/>
            <person name="Ng V."/>
            <person name="Clum A."/>
            <person name="Steindorff A."/>
            <person name="Ohm R.A."/>
            <person name="Martin F."/>
            <person name="Silar P."/>
            <person name="Natvig D.O."/>
            <person name="Lalanne C."/>
            <person name="Gautier V."/>
            <person name="Ament-Velasquez S.L."/>
            <person name="Kruys A."/>
            <person name="Hutchinson M.I."/>
            <person name="Powell A.J."/>
            <person name="Barry K."/>
            <person name="Miller A.N."/>
            <person name="Grigoriev I.V."/>
            <person name="Debuchy R."/>
            <person name="Gladieux P."/>
            <person name="Hiltunen Thoren M."/>
            <person name="Johannesson H."/>
        </authorList>
    </citation>
    <scope>NUCLEOTIDE SEQUENCE</scope>
    <source>
        <strain evidence="2">CBS 731.68</strain>
    </source>
</reference>
<accession>A0AAN6Z6D0</accession>
<feature type="compositionally biased region" description="Low complexity" evidence="1">
    <location>
        <begin position="118"/>
        <end position="129"/>
    </location>
</feature>
<dbReference type="AlphaFoldDB" id="A0AAN6Z6D0"/>
<comment type="caution">
    <text evidence="2">The sequence shown here is derived from an EMBL/GenBank/DDBJ whole genome shotgun (WGS) entry which is preliminary data.</text>
</comment>
<feature type="compositionally biased region" description="Gly residues" evidence="1">
    <location>
        <begin position="98"/>
        <end position="108"/>
    </location>
</feature>
<feature type="compositionally biased region" description="Low complexity" evidence="1">
    <location>
        <begin position="53"/>
        <end position="65"/>
    </location>
</feature>
<sequence>MRVNCKQPLRHARPVHSPAQFTPTHAKPGHTRRGYGYRDAVDTNLNPEFQGGDNADATPTANANAQPREVVDLTGDVENTVDPTGDDDDDGAVDRGGSVHGPGDGAGNGENRTFQAADSLLGDDVSGGDIDMDLSSDTDGEELR</sequence>
<feature type="region of interest" description="Disordered" evidence="1">
    <location>
        <begin position="1"/>
        <end position="144"/>
    </location>
</feature>
<gene>
    <name evidence="2" type="ORF">N657DRAFT_177997</name>
</gene>
<dbReference type="Proteomes" id="UP001302602">
    <property type="component" value="Unassembled WGS sequence"/>
</dbReference>
<evidence type="ECO:0000256" key="1">
    <source>
        <dbReference type="SAM" id="MobiDB-lite"/>
    </source>
</evidence>
<organism evidence="2 3">
    <name type="scientific">Parathielavia appendiculata</name>
    <dbReference type="NCBI Taxonomy" id="2587402"/>
    <lineage>
        <taxon>Eukaryota</taxon>
        <taxon>Fungi</taxon>
        <taxon>Dikarya</taxon>
        <taxon>Ascomycota</taxon>
        <taxon>Pezizomycotina</taxon>
        <taxon>Sordariomycetes</taxon>
        <taxon>Sordariomycetidae</taxon>
        <taxon>Sordariales</taxon>
        <taxon>Chaetomiaceae</taxon>
        <taxon>Parathielavia</taxon>
    </lineage>
</organism>
<protein>
    <submittedName>
        <fullName evidence="2">Uncharacterized protein</fullName>
    </submittedName>
</protein>
<name>A0AAN6Z6D0_9PEZI</name>
<keyword evidence="3" id="KW-1185">Reference proteome</keyword>
<dbReference type="RefSeq" id="XP_062650617.1">
    <property type="nucleotide sequence ID" value="XM_062786107.1"/>
</dbReference>
<proteinExistence type="predicted"/>
<evidence type="ECO:0000313" key="3">
    <source>
        <dbReference type="Proteomes" id="UP001302602"/>
    </source>
</evidence>
<dbReference type="EMBL" id="MU853224">
    <property type="protein sequence ID" value="KAK4126846.1"/>
    <property type="molecule type" value="Genomic_DNA"/>
</dbReference>
<evidence type="ECO:0000313" key="2">
    <source>
        <dbReference type="EMBL" id="KAK4126846.1"/>
    </source>
</evidence>